<reference evidence="2" key="1">
    <citation type="journal article" date="2011" name="PLoS Genet.">
        <title>Genomic analysis of the necrotrophic fungal pathogens Sclerotinia sclerotiorum and Botrytis cinerea.</title>
        <authorList>
            <person name="Amselem J."/>
            <person name="Cuomo C.A."/>
            <person name="van Kan J.A."/>
            <person name="Viaud M."/>
            <person name="Benito E.P."/>
            <person name="Couloux A."/>
            <person name="Coutinho P.M."/>
            <person name="de Vries R.P."/>
            <person name="Dyer P.S."/>
            <person name="Fillinger S."/>
            <person name="Fournier E."/>
            <person name="Gout L."/>
            <person name="Hahn M."/>
            <person name="Kohn L."/>
            <person name="Lapalu N."/>
            <person name="Plummer K.M."/>
            <person name="Pradier J.M."/>
            <person name="Quevillon E."/>
            <person name="Sharon A."/>
            <person name="Simon A."/>
            <person name="ten Have A."/>
            <person name="Tudzynski B."/>
            <person name="Tudzynski P."/>
            <person name="Wincker P."/>
            <person name="Andrew M."/>
            <person name="Anthouard V."/>
            <person name="Beever R.E."/>
            <person name="Beffa R."/>
            <person name="Benoit I."/>
            <person name="Bouzid O."/>
            <person name="Brault B."/>
            <person name="Chen Z."/>
            <person name="Choquer M."/>
            <person name="Collemare J."/>
            <person name="Cotton P."/>
            <person name="Danchin E.G."/>
            <person name="Da Silva C."/>
            <person name="Gautier A."/>
            <person name="Giraud C."/>
            <person name="Giraud T."/>
            <person name="Gonzalez C."/>
            <person name="Grossetete S."/>
            <person name="Guldener U."/>
            <person name="Henrissat B."/>
            <person name="Howlett B.J."/>
            <person name="Kodira C."/>
            <person name="Kretschmer M."/>
            <person name="Lappartient A."/>
            <person name="Leroch M."/>
            <person name="Levis C."/>
            <person name="Mauceli E."/>
            <person name="Neuveglise C."/>
            <person name="Oeser B."/>
            <person name="Pearson M."/>
            <person name="Poulain J."/>
            <person name="Poussereau N."/>
            <person name="Quesneville H."/>
            <person name="Rascle C."/>
            <person name="Schumacher J."/>
            <person name="Segurens B."/>
            <person name="Sexton A."/>
            <person name="Silva E."/>
            <person name="Sirven C."/>
            <person name="Soanes D.M."/>
            <person name="Talbot N.J."/>
            <person name="Templeton M."/>
            <person name="Yandava C."/>
            <person name="Yarden O."/>
            <person name="Zeng Q."/>
            <person name="Rollins J.A."/>
            <person name="Lebrun M.H."/>
            <person name="Dickman M."/>
        </authorList>
    </citation>
    <scope>NUCLEOTIDE SEQUENCE [LARGE SCALE GENOMIC DNA]</scope>
    <source>
        <strain evidence="2">ATCC 18683 / 1980 / Ss-1</strain>
    </source>
</reference>
<dbReference type="KEGG" id="ssl:SS1G_10953"/>
<dbReference type="GeneID" id="5484368"/>
<name>A7F036_SCLS1</name>
<dbReference type="Proteomes" id="UP000001312">
    <property type="component" value="Unassembled WGS sequence"/>
</dbReference>
<sequence>MSRLHTGRRFPYHQTEMGCKTLEGTGMILEINDEDSNLLIYPAGLPDRYL</sequence>
<evidence type="ECO:0000313" key="2">
    <source>
        <dbReference type="Proteomes" id="UP000001312"/>
    </source>
</evidence>
<proteinExistence type="predicted"/>
<evidence type="ECO:0000313" key="1">
    <source>
        <dbReference type="EMBL" id="EDN95078.1"/>
    </source>
</evidence>
<dbReference type="EMBL" id="CH476636">
    <property type="protein sequence ID" value="EDN95078.1"/>
    <property type="molecule type" value="Genomic_DNA"/>
</dbReference>
<dbReference type="RefSeq" id="XP_001588506.1">
    <property type="nucleotide sequence ID" value="XM_001588456.1"/>
</dbReference>
<protein>
    <submittedName>
        <fullName evidence="1">Uncharacterized protein</fullName>
    </submittedName>
</protein>
<dbReference type="InParanoid" id="A7F036"/>
<organism evidence="1 2">
    <name type="scientific">Sclerotinia sclerotiorum (strain ATCC 18683 / 1980 / Ss-1)</name>
    <name type="common">White mold</name>
    <name type="synonym">Whetzelinia sclerotiorum</name>
    <dbReference type="NCBI Taxonomy" id="665079"/>
    <lineage>
        <taxon>Eukaryota</taxon>
        <taxon>Fungi</taxon>
        <taxon>Dikarya</taxon>
        <taxon>Ascomycota</taxon>
        <taxon>Pezizomycotina</taxon>
        <taxon>Leotiomycetes</taxon>
        <taxon>Helotiales</taxon>
        <taxon>Sclerotiniaceae</taxon>
        <taxon>Sclerotinia</taxon>
    </lineage>
</organism>
<gene>
    <name evidence="1" type="ORF">SS1G_10953</name>
</gene>
<accession>A7F036</accession>
<keyword evidence="2" id="KW-1185">Reference proteome</keyword>
<dbReference type="AlphaFoldDB" id="A7F036"/>